<name>A0A517N0A2_9BACT</name>
<dbReference type="KEGG" id="amob:HG15A2_39100"/>
<sequence>MWSSLSAKLQLILQVYFSPSYRIPIQGPYDLRSSFYLLSISTGGPSLRRGAPSQLRYTFHTPAGLGGNNAATASFASGFSSGEGSPSCGTISTDS</sequence>
<evidence type="ECO:0000313" key="1">
    <source>
        <dbReference type="EMBL" id="QDT00572.1"/>
    </source>
</evidence>
<dbReference type="Proteomes" id="UP000319852">
    <property type="component" value="Chromosome"/>
</dbReference>
<gene>
    <name evidence="1" type="ORF">HG15A2_39100</name>
</gene>
<dbReference type="AlphaFoldDB" id="A0A517N0A2"/>
<keyword evidence="2" id="KW-1185">Reference proteome</keyword>
<reference evidence="1 2" key="1">
    <citation type="submission" date="2019-02" db="EMBL/GenBank/DDBJ databases">
        <title>Deep-cultivation of Planctomycetes and their phenomic and genomic characterization uncovers novel biology.</title>
        <authorList>
            <person name="Wiegand S."/>
            <person name="Jogler M."/>
            <person name="Boedeker C."/>
            <person name="Pinto D."/>
            <person name="Vollmers J."/>
            <person name="Rivas-Marin E."/>
            <person name="Kohn T."/>
            <person name="Peeters S.H."/>
            <person name="Heuer A."/>
            <person name="Rast P."/>
            <person name="Oberbeckmann S."/>
            <person name="Bunk B."/>
            <person name="Jeske O."/>
            <person name="Meyerdierks A."/>
            <person name="Storesund J.E."/>
            <person name="Kallscheuer N."/>
            <person name="Luecker S."/>
            <person name="Lage O.M."/>
            <person name="Pohl T."/>
            <person name="Merkel B.J."/>
            <person name="Hornburger P."/>
            <person name="Mueller R.-W."/>
            <person name="Bruemmer F."/>
            <person name="Labrenz M."/>
            <person name="Spormann A.M."/>
            <person name="Op den Camp H."/>
            <person name="Overmann J."/>
            <person name="Amann R."/>
            <person name="Jetten M.S.M."/>
            <person name="Mascher T."/>
            <person name="Medema M.H."/>
            <person name="Devos D.P."/>
            <person name="Kaster A.-K."/>
            <person name="Ovreas L."/>
            <person name="Rohde M."/>
            <person name="Galperin M.Y."/>
            <person name="Jogler C."/>
        </authorList>
    </citation>
    <scope>NUCLEOTIDE SEQUENCE [LARGE SCALE GENOMIC DNA]</scope>
    <source>
        <strain evidence="1 2">HG15A2</strain>
    </source>
</reference>
<proteinExistence type="predicted"/>
<organism evidence="1 2">
    <name type="scientific">Adhaeretor mobilis</name>
    <dbReference type="NCBI Taxonomy" id="1930276"/>
    <lineage>
        <taxon>Bacteria</taxon>
        <taxon>Pseudomonadati</taxon>
        <taxon>Planctomycetota</taxon>
        <taxon>Planctomycetia</taxon>
        <taxon>Pirellulales</taxon>
        <taxon>Lacipirellulaceae</taxon>
        <taxon>Adhaeretor</taxon>
    </lineage>
</organism>
<dbReference type="EMBL" id="CP036263">
    <property type="protein sequence ID" value="QDT00572.1"/>
    <property type="molecule type" value="Genomic_DNA"/>
</dbReference>
<accession>A0A517N0A2</accession>
<protein>
    <submittedName>
        <fullName evidence="1">Uncharacterized protein</fullName>
    </submittedName>
</protein>
<evidence type="ECO:0000313" key="2">
    <source>
        <dbReference type="Proteomes" id="UP000319852"/>
    </source>
</evidence>